<dbReference type="SMART" id="SM00063">
    <property type="entry name" value="FRI"/>
    <property type="match status" value="2"/>
</dbReference>
<keyword evidence="1" id="KW-0217">Developmental protein</keyword>
<evidence type="ECO:0000256" key="5">
    <source>
        <dbReference type="SAM" id="SignalP"/>
    </source>
</evidence>
<evidence type="ECO:0000259" key="6">
    <source>
        <dbReference type="PROSITE" id="PS50038"/>
    </source>
</evidence>
<evidence type="ECO:0000256" key="1">
    <source>
        <dbReference type="ARBA" id="ARBA00022473"/>
    </source>
</evidence>
<dbReference type="RefSeq" id="XP_012938173.1">
    <property type="nucleotide sequence ID" value="XM_013082719.2"/>
</dbReference>
<dbReference type="PROSITE" id="PS50038">
    <property type="entry name" value="FZ"/>
    <property type="match status" value="2"/>
</dbReference>
<feature type="disulfide bond" evidence="3">
    <location>
        <begin position="165"/>
        <end position="226"/>
    </location>
</feature>
<feature type="region of interest" description="Disordered" evidence="4">
    <location>
        <begin position="299"/>
        <end position="330"/>
    </location>
</feature>
<dbReference type="PANTHER" id="PTHR11309:SF126">
    <property type="entry name" value="FRIZZLED-2"/>
    <property type="match status" value="1"/>
</dbReference>
<dbReference type="Pfam" id="PF01392">
    <property type="entry name" value="Fz"/>
    <property type="match status" value="2"/>
</dbReference>
<evidence type="ECO:0000256" key="2">
    <source>
        <dbReference type="ARBA" id="ARBA00023157"/>
    </source>
</evidence>
<feature type="domain" description="FZ" evidence="6">
    <location>
        <begin position="165"/>
        <end position="324"/>
    </location>
</feature>
<dbReference type="InterPro" id="IPR020067">
    <property type="entry name" value="Frizzled_dom"/>
</dbReference>
<organism evidence="7 8">
    <name type="scientific">Aplysia californica</name>
    <name type="common">California sea hare</name>
    <dbReference type="NCBI Taxonomy" id="6500"/>
    <lineage>
        <taxon>Eukaryota</taxon>
        <taxon>Metazoa</taxon>
        <taxon>Spiralia</taxon>
        <taxon>Lophotrochozoa</taxon>
        <taxon>Mollusca</taxon>
        <taxon>Gastropoda</taxon>
        <taxon>Heterobranchia</taxon>
        <taxon>Euthyneura</taxon>
        <taxon>Tectipleura</taxon>
        <taxon>Aplysiida</taxon>
        <taxon>Aplysioidea</taxon>
        <taxon>Aplysiidae</taxon>
        <taxon>Aplysia</taxon>
    </lineage>
</organism>
<feature type="compositionally biased region" description="Low complexity" evidence="4">
    <location>
        <begin position="300"/>
        <end position="310"/>
    </location>
</feature>
<dbReference type="Gene3D" id="1.10.2000.10">
    <property type="entry name" value="Frizzled cysteine-rich domain"/>
    <property type="match status" value="2"/>
</dbReference>
<comment type="caution">
    <text evidence="3">Lacks conserved residue(s) required for the propagation of feature annotation.</text>
</comment>
<feature type="disulfide bond" evidence="3">
    <location>
        <begin position="173"/>
        <end position="219"/>
    </location>
</feature>
<dbReference type="InterPro" id="IPR015526">
    <property type="entry name" value="Frizzled/SFRP"/>
</dbReference>
<feature type="disulfide bond" evidence="3">
    <location>
        <begin position="83"/>
        <end position="121"/>
    </location>
</feature>
<feature type="signal peptide" evidence="5">
    <location>
        <begin position="1"/>
        <end position="28"/>
    </location>
</feature>
<feature type="chain" id="PRO_5047202331" evidence="5">
    <location>
        <begin position="29"/>
        <end position="330"/>
    </location>
</feature>
<protein>
    <submittedName>
        <fullName evidence="8">Uncharacterized protein LOC101857643</fullName>
    </submittedName>
</protein>
<keyword evidence="2 3" id="KW-1015">Disulfide bond</keyword>
<name>A0ABM1A077_APLCA</name>
<reference evidence="8" key="1">
    <citation type="submission" date="2025-08" db="UniProtKB">
        <authorList>
            <consortium name="RefSeq"/>
        </authorList>
    </citation>
    <scope>IDENTIFICATION</scope>
</reference>
<feature type="domain" description="FZ" evidence="6">
    <location>
        <begin position="32"/>
        <end position="150"/>
    </location>
</feature>
<dbReference type="SUPFAM" id="SSF63501">
    <property type="entry name" value="Frizzled cysteine-rich domain"/>
    <property type="match status" value="2"/>
</dbReference>
<evidence type="ECO:0000313" key="7">
    <source>
        <dbReference type="Proteomes" id="UP000694888"/>
    </source>
</evidence>
<accession>A0ABM1A077</accession>
<sequence length="330" mass="37625">MRLDHENVFATALLSLMVILGLSMHAGAAKVPSSGRCEQIQVPMCKGLVGYNATRLPNKFGHRTQAEVYWALQPWWPFMDAGCSNNLRNFLCGLYLPRCIAGDPEPQYPCAETCKKAKVRCRRQMRIQKMPWSFRCGELLPKSSRKCIRPERERKKRHYRHYVLCEINRLAMCQDIPFSQGSLPNMFLQGDMNVIDREMQQFQPLLDSGCSNKLRFFLCGAYMPFCVPGTSERGGVGRRAATQAVVHAQPDVPFVVPCRELCQEVHDQCSGEYEQRTHGLPWPGKFHCHRYPSYSDRYQNNSNNNSSSGSRGRRVGTSIPCTMPPYNYGN</sequence>
<evidence type="ECO:0000313" key="8">
    <source>
        <dbReference type="RefSeq" id="XP_012938173.1"/>
    </source>
</evidence>
<proteinExistence type="predicted"/>
<dbReference type="Proteomes" id="UP000694888">
    <property type="component" value="Unplaced"/>
</dbReference>
<dbReference type="PANTHER" id="PTHR11309">
    <property type="entry name" value="FRIZZLED"/>
    <property type="match status" value="1"/>
</dbReference>
<dbReference type="InterPro" id="IPR036790">
    <property type="entry name" value="Frizzled_dom_sf"/>
</dbReference>
<keyword evidence="7" id="KW-1185">Reference proteome</keyword>
<evidence type="ECO:0000256" key="4">
    <source>
        <dbReference type="SAM" id="MobiDB-lite"/>
    </source>
</evidence>
<evidence type="ECO:0000256" key="3">
    <source>
        <dbReference type="PROSITE-ProRule" id="PRU00090"/>
    </source>
</evidence>
<dbReference type="GeneID" id="101857643"/>
<gene>
    <name evidence="8" type="primary">LOC101857643</name>
</gene>
<dbReference type="CDD" id="cd07066">
    <property type="entry name" value="CRD_FZ"/>
    <property type="match status" value="2"/>
</dbReference>
<keyword evidence="5" id="KW-0732">Signal</keyword>